<dbReference type="EMBL" id="LGTL01000004">
    <property type="protein sequence ID" value="KPA82961.1"/>
    <property type="molecule type" value="Genomic_DNA"/>
</dbReference>
<dbReference type="Pfam" id="PF05255">
    <property type="entry name" value="UPF0220"/>
    <property type="match status" value="1"/>
</dbReference>
<evidence type="ECO:0000256" key="5">
    <source>
        <dbReference type="ARBA" id="ARBA00023136"/>
    </source>
</evidence>
<evidence type="ECO:0000256" key="4">
    <source>
        <dbReference type="ARBA" id="ARBA00022989"/>
    </source>
</evidence>
<evidence type="ECO:0000313" key="8">
    <source>
        <dbReference type="Proteomes" id="UP000037923"/>
    </source>
</evidence>
<name>A0A0N0VGB6_LEPPY</name>
<evidence type="ECO:0000313" key="7">
    <source>
        <dbReference type="EMBL" id="KPA82961.1"/>
    </source>
</evidence>
<protein>
    <recommendedName>
        <fullName evidence="9">Transmembrane protein</fullName>
    </recommendedName>
</protein>
<organism evidence="7 8">
    <name type="scientific">Leptomonas pyrrhocoris</name>
    <name type="common">Firebug parasite</name>
    <dbReference type="NCBI Taxonomy" id="157538"/>
    <lineage>
        <taxon>Eukaryota</taxon>
        <taxon>Discoba</taxon>
        <taxon>Euglenozoa</taxon>
        <taxon>Kinetoplastea</taxon>
        <taxon>Metakinetoplastina</taxon>
        <taxon>Trypanosomatida</taxon>
        <taxon>Trypanosomatidae</taxon>
        <taxon>Leishmaniinae</taxon>
        <taxon>Leptomonas</taxon>
    </lineage>
</organism>
<feature type="transmembrane region" description="Helical" evidence="6">
    <location>
        <begin position="118"/>
        <end position="135"/>
    </location>
</feature>
<keyword evidence="8" id="KW-1185">Reference proteome</keyword>
<proteinExistence type="inferred from homology"/>
<dbReference type="PANTHER" id="PTHR13180">
    <property type="entry name" value="SMALL MEMBRANE PROTEIN-RELATED"/>
    <property type="match status" value="1"/>
</dbReference>
<keyword evidence="5 6" id="KW-0472">Membrane</keyword>
<feature type="transmembrane region" description="Helical" evidence="6">
    <location>
        <begin position="12"/>
        <end position="32"/>
    </location>
</feature>
<dbReference type="GeneID" id="26902997"/>
<dbReference type="VEuPathDB" id="TriTrypDB:LpyrH10_04_2560"/>
<comment type="subcellular location">
    <subcellularLocation>
        <location evidence="1">Membrane</location>
        <topology evidence="1">Multi-pass membrane protein</topology>
    </subcellularLocation>
</comment>
<sequence>MVHLNIKNPNLPPIAAGVLFGLAFVLFIDGVVQANQEASKKDHFSFVMCIPVIFSTIGLLLLHLVSPAEVKEGDGRGRVLLFTAWLAMFGSTVGALVIVFFCFTGMQSRTRAAPGVSVVLYTCVAPIVSSVLWWGRRVTDGDSW</sequence>
<reference evidence="7 8" key="1">
    <citation type="submission" date="2015-07" db="EMBL/GenBank/DDBJ databases">
        <title>High-quality genome of monoxenous trypanosomatid Leptomonas pyrrhocoris.</title>
        <authorList>
            <person name="Flegontov P."/>
            <person name="Butenko A."/>
            <person name="Firsov S."/>
            <person name="Vlcek C."/>
            <person name="Logacheva M.D."/>
            <person name="Field M."/>
            <person name="Filatov D."/>
            <person name="Flegontova O."/>
            <person name="Gerasimov E."/>
            <person name="Jackson A.P."/>
            <person name="Kelly S."/>
            <person name="Opperdoes F."/>
            <person name="O'Reilly A."/>
            <person name="Votypka J."/>
            <person name="Yurchenko V."/>
            <person name="Lukes J."/>
        </authorList>
    </citation>
    <scope>NUCLEOTIDE SEQUENCE [LARGE SCALE GENOMIC DNA]</scope>
    <source>
        <strain evidence="7">H10</strain>
    </source>
</reference>
<dbReference type="RefSeq" id="XP_015661400.1">
    <property type="nucleotide sequence ID" value="XM_015799798.1"/>
</dbReference>
<dbReference type="OrthoDB" id="268928at2759"/>
<feature type="transmembrane region" description="Helical" evidence="6">
    <location>
        <begin position="85"/>
        <end position="106"/>
    </location>
</feature>
<accession>A0A0N0VGB6</accession>
<evidence type="ECO:0000256" key="1">
    <source>
        <dbReference type="ARBA" id="ARBA00004141"/>
    </source>
</evidence>
<comment type="caution">
    <text evidence="7">The sequence shown here is derived from an EMBL/GenBank/DDBJ whole genome shotgun (WGS) entry which is preliminary data.</text>
</comment>
<dbReference type="InterPro" id="IPR007919">
    <property type="entry name" value="UPF0220"/>
</dbReference>
<keyword evidence="3 6" id="KW-0812">Transmembrane</keyword>
<comment type="similarity">
    <text evidence="2">Belongs to the UPF0220 family.</text>
</comment>
<dbReference type="OMA" id="ITSMLWW"/>
<keyword evidence="4 6" id="KW-1133">Transmembrane helix</keyword>
<feature type="transmembrane region" description="Helical" evidence="6">
    <location>
        <begin position="44"/>
        <end position="65"/>
    </location>
</feature>
<gene>
    <name evidence="7" type="ORF">ABB37_02706</name>
</gene>
<evidence type="ECO:0000256" key="3">
    <source>
        <dbReference type="ARBA" id="ARBA00022692"/>
    </source>
</evidence>
<dbReference type="GO" id="GO:0016020">
    <property type="term" value="C:membrane"/>
    <property type="evidence" value="ECO:0007669"/>
    <property type="project" value="UniProtKB-SubCell"/>
</dbReference>
<dbReference type="Proteomes" id="UP000037923">
    <property type="component" value="Unassembled WGS sequence"/>
</dbReference>
<evidence type="ECO:0008006" key="9">
    <source>
        <dbReference type="Google" id="ProtNLM"/>
    </source>
</evidence>
<evidence type="ECO:0000256" key="2">
    <source>
        <dbReference type="ARBA" id="ARBA00005335"/>
    </source>
</evidence>
<dbReference type="AlphaFoldDB" id="A0A0N0VGB6"/>
<evidence type="ECO:0000256" key="6">
    <source>
        <dbReference type="SAM" id="Phobius"/>
    </source>
</evidence>